<dbReference type="eggNOG" id="KOG0143">
    <property type="taxonomic scope" value="Eukaryota"/>
</dbReference>
<reference evidence="4" key="1">
    <citation type="journal article" date="2011" name="Proc. Natl. Acad. Sci. U.S.A.">
        <title>Obligate biotrophy features unraveled by the genomic analysis of rust fungi.</title>
        <authorList>
            <person name="Duplessis S."/>
            <person name="Cuomo C.A."/>
            <person name="Lin Y.-C."/>
            <person name="Aerts A."/>
            <person name="Tisserant E."/>
            <person name="Veneault-Fourrey C."/>
            <person name="Joly D.L."/>
            <person name="Hacquard S."/>
            <person name="Amselem J."/>
            <person name="Cantarel B.L."/>
            <person name="Chiu R."/>
            <person name="Coutinho P.M."/>
            <person name="Feau N."/>
            <person name="Field M."/>
            <person name="Frey P."/>
            <person name="Gelhaye E."/>
            <person name="Goldberg J."/>
            <person name="Grabherr M.G."/>
            <person name="Kodira C.D."/>
            <person name="Kohler A."/>
            <person name="Kuees U."/>
            <person name="Lindquist E.A."/>
            <person name="Lucas S.M."/>
            <person name="Mago R."/>
            <person name="Mauceli E."/>
            <person name="Morin E."/>
            <person name="Murat C."/>
            <person name="Pangilinan J.L."/>
            <person name="Park R."/>
            <person name="Pearson M."/>
            <person name="Quesneville H."/>
            <person name="Rouhier N."/>
            <person name="Sakthikumar S."/>
            <person name="Salamov A.A."/>
            <person name="Schmutz J."/>
            <person name="Selles B."/>
            <person name="Shapiro H."/>
            <person name="Tanguay P."/>
            <person name="Tuskan G.A."/>
            <person name="Henrissat B."/>
            <person name="Van de Peer Y."/>
            <person name="Rouze P."/>
            <person name="Ellis J.G."/>
            <person name="Dodds P.N."/>
            <person name="Schein J.E."/>
            <person name="Zhong S."/>
            <person name="Hamelin R.C."/>
            <person name="Grigoriev I.V."/>
            <person name="Szabo L.J."/>
            <person name="Martin F."/>
        </authorList>
    </citation>
    <scope>NUCLEOTIDE SEQUENCE [LARGE SCALE GENOMIC DNA]</scope>
    <source>
        <strain evidence="4">98AG31 / pathotype 3-4-7</strain>
    </source>
</reference>
<dbReference type="Pfam" id="PF03171">
    <property type="entry name" value="2OG-FeII_Oxy"/>
    <property type="match status" value="1"/>
</dbReference>
<dbReference type="EMBL" id="GL883094">
    <property type="protein sequence ID" value="EGG10541.1"/>
    <property type="molecule type" value="Genomic_DNA"/>
</dbReference>
<evidence type="ECO:0000259" key="2">
    <source>
        <dbReference type="PROSITE" id="PS51471"/>
    </source>
</evidence>
<dbReference type="InterPro" id="IPR005123">
    <property type="entry name" value="Oxoglu/Fe-dep_dioxygenase_dom"/>
</dbReference>
<dbReference type="AlphaFoldDB" id="F4RAV2"/>
<dbReference type="VEuPathDB" id="FungiDB:MELLADRAFT_103191"/>
<keyword evidence="1" id="KW-0479">Metal-binding</keyword>
<dbReference type="FunCoup" id="F4RAV2">
    <property type="interactions" value="9"/>
</dbReference>
<dbReference type="OrthoDB" id="288590at2759"/>
<feature type="domain" description="Fe2OG dioxygenase" evidence="2">
    <location>
        <begin position="55"/>
        <end position="173"/>
    </location>
</feature>
<dbReference type="PANTHER" id="PTHR47990">
    <property type="entry name" value="2-OXOGLUTARATE (2OG) AND FE(II)-DEPENDENT OXYGENASE SUPERFAMILY PROTEIN-RELATED"/>
    <property type="match status" value="1"/>
</dbReference>
<dbReference type="InParanoid" id="F4RAV2"/>
<evidence type="ECO:0000313" key="4">
    <source>
        <dbReference type="Proteomes" id="UP000001072"/>
    </source>
</evidence>
<accession>F4RAV2</accession>
<dbReference type="PROSITE" id="PS51471">
    <property type="entry name" value="FE2OG_OXY"/>
    <property type="match status" value="1"/>
</dbReference>
<gene>
    <name evidence="3" type="ORF">MELLADRAFT_103191</name>
</gene>
<name>F4RAV2_MELLP</name>
<dbReference type="SUPFAM" id="SSF51197">
    <property type="entry name" value="Clavaminate synthase-like"/>
    <property type="match status" value="1"/>
</dbReference>
<organism evidence="4">
    <name type="scientific">Melampsora larici-populina (strain 98AG31 / pathotype 3-4-7)</name>
    <name type="common">Poplar leaf rust fungus</name>
    <dbReference type="NCBI Taxonomy" id="747676"/>
    <lineage>
        <taxon>Eukaryota</taxon>
        <taxon>Fungi</taxon>
        <taxon>Dikarya</taxon>
        <taxon>Basidiomycota</taxon>
        <taxon>Pucciniomycotina</taxon>
        <taxon>Pucciniomycetes</taxon>
        <taxon>Pucciniales</taxon>
        <taxon>Melampsoraceae</taxon>
        <taxon>Melampsora</taxon>
    </lineage>
</organism>
<dbReference type="InterPro" id="IPR044861">
    <property type="entry name" value="IPNS-like_FE2OG_OXY"/>
</dbReference>
<dbReference type="GeneID" id="18921893"/>
<dbReference type="RefSeq" id="XP_007406010.1">
    <property type="nucleotide sequence ID" value="XM_007405948.1"/>
</dbReference>
<keyword evidence="1" id="KW-0408">Iron</keyword>
<dbReference type="GO" id="GO:0016491">
    <property type="term" value="F:oxidoreductase activity"/>
    <property type="evidence" value="ECO:0007669"/>
    <property type="project" value="UniProtKB-KW"/>
</dbReference>
<proteinExistence type="inferred from homology"/>
<dbReference type="STRING" id="747676.F4RAV2"/>
<dbReference type="Proteomes" id="UP000001072">
    <property type="component" value="Unassembled WGS sequence"/>
</dbReference>
<dbReference type="KEGG" id="mlr:MELLADRAFT_103191"/>
<dbReference type="InterPro" id="IPR027443">
    <property type="entry name" value="IPNS-like_sf"/>
</dbReference>
<evidence type="ECO:0000256" key="1">
    <source>
        <dbReference type="RuleBase" id="RU003682"/>
    </source>
</evidence>
<comment type="similarity">
    <text evidence="1">Belongs to the iron/ascorbate-dependent oxidoreductase family.</text>
</comment>
<dbReference type="GO" id="GO:0046872">
    <property type="term" value="F:metal ion binding"/>
    <property type="evidence" value="ECO:0007669"/>
    <property type="project" value="UniProtKB-KW"/>
</dbReference>
<protein>
    <recommendedName>
        <fullName evidence="2">Fe2OG dioxygenase domain-containing protein</fullName>
    </recommendedName>
</protein>
<dbReference type="InterPro" id="IPR050231">
    <property type="entry name" value="Iron_ascorbate_oxido_reductase"/>
</dbReference>
<sequence length="231" mass="25553">MDFLSHKRHNWSLHFIYEFQETCRAICLEILDLLAISLGLSKDTFTSQHVAKEEDLSILRMLYYASQPSQSGKQSESPSIRAGAHSDYGSLTLLFQESDGPTGLQVLTSSEIGQPSNWKDVVVQPGAILVNIGDALEFWTGGKLKSTVHRVIQPTHPSHHHPTRFSIAYFCQPDPDAILKDVVGNSPDPLTSSRLESKGICLSETVTAREHLTRRFNATYLSGSTLPKSSS</sequence>
<dbReference type="HOGENOM" id="CLU_010119_6_2_1"/>
<dbReference type="Gene3D" id="2.60.120.330">
    <property type="entry name" value="B-lactam Antibiotic, Isopenicillin N Synthase, Chain"/>
    <property type="match status" value="1"/>
</dbReference>
<keyword evidence="4" id="KW-1185">Reference proteome</keyword>
<evidence type="ECO:0000313" key="3">
    <source>
        <dbReference type="EMBL" id="EGG10541.1"/>
    </source>
</evidence>
<keyword evidence="1" id="KW-0560">Oxidoreductase</keyword>